<evidence type="ECO:0000256" key="10">
    <source>
        <dbReference type="ARBA" id="ARBA00022764"/>
    </source>
</evidence>
<evidence type="ECO:0000256" key="4">
    <source>
        <dbReference type="ARBA" id="ARBA00019364"/>
    </source>
</evidence>
<dbReference type="GO" id="GO:0046872">
    <property type="term" value="F:metal ion binding"/>
    <property type="evidence" value="ECO:0007669"/>
    <property type="project" value="UniProtKB-KW"/>
</dbReference>
<comment type="caution">
    <text evidence="22">The sequence shown here is derived from an EMBL/GenBank/DDBJ whole genome shotgun (WGS) entry which is preliminary data.</text>
</comment>
<evidence type="ECO:0000256" key="13">
    <source>
        <dbReference type="ARBA" id="ARBA00025746"/>
    </source>
</evidence>
<evidence type="ECO:0000259" key="21">
    <source>
        <dbReference type="PROSITE" id="PS51007"/>
    </source>
</evidence>
<gene>
    <name evidence="22" type="primary">soxA</name>
    <name evidence="22" type="ORF">FHP25_14410</name>
</gene>
<evidence type="ECO:0000256" key="18">
    <source>
        <dbReference type="ARBA" id="ARBA00048077"/>
    </source>
</evidence>
<dbReference type="InterPro" id="IPR036909">
    <property type="entry name" value="Cyt_c-like_dom_sf"/>
</dbReference>
<dbReference type="Gene3D" id="1.10.760.10">
    <property type="entry name" value="Cytochrome c-like domain"/>
    <property type="match status" value="2"/>
</dbReference>
<evidence type="ECO:0000256" key="16">
    <source>
        <dbReference type="ARBA" id="ARBA00032236"/>
    </source>
</evidence>
<keyword evidence="8 20" id="KW-0479">Metal-binding</keyword>
<proteinExistence type="inferred from homology"/>
<dbReference type="EC" id="2.8.5.2" evidence="3"/>
<dbReference type="Pfam" id="PF21342">
    <property type="entry name" value="SoxA-TsdA_cyt-c"/>
    <property type="match status" value="2"/>
</dbReference>
<evidence type="ECO:0000256" key="1">
    <source>
        <dbReference type="ARBA" id="ARBA00004418"/>
    </source>
</evidence>
<dbReference type="PROSITE" id="PS51007">
    <property type="entry name" value="CYTC"/>
    <property type="match status" value="1"/>
</dbReference>
<dbReference type="NCBIfam" id="TIGR04484">
    <property type="entry name" value="thiosulf_SoxA"/>
    <property type="match status" value="1"/>
</dbReference>
<organism evidence="22 23">
    <name type="scientific">Vineibacter terrae</name>
    <dbReference type="NCBI Taxonomy" id="2586908"/>
    <lineage>
        <taxon>Bacteria</taxon>
        <taxon>Pseudomonadati</taxon>
        <taxon>Pseudomonadota</taxon>
        <taxon>Alphaproteobacteria</taxon>
        <taxon>Hyphomicrobiales</taxon>
        <taxon>Vineibacter</taxon>
    </lineage>
</organism>
<evidence type="ECO:0000256" key="14">
    <source>
        <dbReference type="ARBA" id="ARBA00030174"/>
    </source>
</evidence>
<keyword evidence="6 20" id="KW-0349">Heme</keyword>
<dbReference type="GO" id="GO:0016740">
    <property type="term" value="F:transferase activity"/>
    <property type="evidence" value="ECO:0007669"/>
    <property type="project" value="UniProtKB-KW"/>
</dbReference>
<evidence type="ECO:0000256" key="19">
    <source>
        <dbReference type="ARBA" id="ARBA00048423"/>
    </source>
</evidence>
<comment type="subunit">
    <text evidence="2">Heterodimer of SoxA and SoxX.</text>
</comment>
<dbReference type="EMBL" id="VDUZ01000014">
    <property type="protein sequence ID" value="TXL75468.1"/>
    <property type="molecule type" value="Genomic_DNA"/>
</dbReference>
<dbReference type="GO" id="GO:0042597">
    <property type="term" value="C:periplasmic space"/>
    <property type="evidence" value="ECO:0007669"/>
    <property type="project" value="UniProtKB-SubCell"/>
</dbReference>
<feature type="domain" description="Cytochrome c" evidence="21">
    <location>
        <begin position="19"/>
        <end position="104"/>
    </location>
</feature>
<dbReference type="GO" id="GO:0016669">
    <property type="term" value="F:oxidoreductase activity, acting on a sulfur group of donors, cytochrome as acceptor"/>
    <property type="evidence" value="ECO:0007669"/>
    <property type="project" value="InterPro"/>
</dbReference>
<dbReference type="Proteomes" id="UP000321638">
    <property type="component" value="Unassembled WGS sequence"/>
</dbReference>
<name>A0A5C8PN29_9HYPH</name>
<evidence type="ECO:0000256" key="6">
    <source>
        <dbReference type="ARBA" id="ARBA00022617"/>
    </source>
</evidence>
<evidence type="ECO:0000256" key="20">
    <source>
        <dbReference type="PROSITE-ProRule" id="PRU00433"/>
    </source>
</evidence>
<dbReference type="AlphaFoldDB" id="A0A5C8PN29"/>
<accession>A0A5C8PN29</accession>
<evidence type="ECO:0000313" key="23">
    <source>
        <dbReference type="Proteomes" id="UP000321638"/>
    </source>
</evidence>
<comment type="catalytic activity">
    <reaction evidence="19">
        <text>S-sulfanyl-L-cysteinyl-[SoxY protein] + thiosulfate + 2 Fe(III)-[cytochrome c] = S-(2-sulfodisulfanyl)-L-cysteinyl-[SoxY protein] + 2 Fe(II)-[cytochrome c] + 2 H(+)</text>
        <dbReference type="Rhea" id="RHEA:51224"/>
        <dbReference type="Rhea" id="RHEA-COMP:10350"/>
        <dbReference type="Rhea" id="RHEA-COMP:14399"/>
        <dbReference type="Rhea" id="RHEA-COMP:14689"/>
        <dbReference type="Rhea" id="RHEA-COMP:14690"/>
        <dbReference type="ChEBI" id="CHEBI:15378"/>
        <dbReference type="ChEBI" id="CHEBI:29033"/>
        <dbReference type="ChEBI" id="CHEBI:29034"/>
        <dbReference type="ChEBI" id="CHEBI:33542"/>
        <dbReference type="ChEBI" id="CHEBI:61963"/>
        <dbReference type="ChEBI" id="CHEBI:140664"/>
        <dbReference type="EC" id="2.8.5.2"/>
    </reaction>
</comment>
<comment type="catalytic activity">
    <reaction evidence="18">
        <text>L-cysteinyl-[SoxY protein] + thiosulfate + 2 Fe(III)-[cytochrome c] = S-sulfosulfanyl-L-cysteinyl-[SoxY protein] + 2 Fe(II)-[cytochrome c] + 2 H(+)</text>
        <dbReference type="Rhea" id="RHEA:56720"/>
        <dbReference type="Rhea" id="RHEA-COMP:10350"/>
        <dbReference type="Rhea" id="RHEA-COMP:14328"/>
        <dbReference type="Rhea" id="RHEA-COMP:14399"/>
        <dbReference type="Rhea" id="RHEA-COMP:14691"/>
        <dbReference type="ChEBI" id="CHEBI:15378"/>
        <dbReference type="ChEBI" id="CHEBI:29033"/>
        <dbReference type="ChEBI" id="CHEBI:29034"/>
        <dbReference type="ChEBI" id="CHEBI:29950"/>
        <dbReference type="ChEBI" id="CHEBI:33542"/>
        <dbReference type="ChEBI" id="CHEBI:139321"/>
        <dbReference type="EC" id="2.8.5.2"/>
    </reaction>
</comment>
<dbReference type="InterPro" id="IPR025710">
    <property type="entry name" value="SoxA"/>
</dbReference>
<dbReference type="OrthoDB" id="7916986at2"/>
<keyword evidence="11" id="KW-0249">Electron transport</keyword>
<dbReference type="SUPFAM" id="SSF46626">
    <property type="entry name" value="Cytochrome c"/>
    <property type="match status" value="2"/>
</dbReference>
<evidence type="ECO:0000256" key="2">
    <source>
        <dbReference type="ARBA" id="ARBA00011530"/>
    </source>
</evidence>
<keyword evidence="10" id="KW-0574">Periplasm</keyword>
<dbReference type="GO" id="GO:0019417">
    <property type="term" value="P:sulfur oxidation"/>
    <property type="evidence" value="ECO:0007669"/>
    <property type="project" value="InterPro"/>
</dbReference>
<comment type="similarity">
    <text evidence="13">Belongs to the SoxA family.</text>
</comment>
<keyword evidence="12 20" id="KW-0408">Iron</keyword>
<evidence type="ECO:0000256" key="17">
    <source>
        <dbReference type="ARBA" id="ARBA00032318"/>
    </source>
</evidence>
<evidence type="ECO:0000256" key="8">
    <source>
        <dbReference type="ARBA" id="ARBA00022723"/>
    </source>
</evidence>
<evidence type="ECO:0000256" key="3">
    <source>
        <dbReference type="ARBA" id="ARBA00012408"/>
    </source>
</evidence>
<keyword evidence="5" id="KW-0813">Transport</keyword>
<dbReference type="GO" id="GO:0070069">
    <property type="term" value="C:cytochrome complex"/>
    <property type="evidence" value="ECO:0007669"/>
    <property type="project" value="InterPro"/>
</dbReference>
<dbReference type="InterPro" id="IPR009056">
    <property type="entry name" value="Cyt_c-like_dom"/>
</dbReference>
<evidence type="ECO:0000256" key="7">
    <source>
        <dbReference type="ARBA" id="ARBA00022679"/>
    </source>
</evidence>
<sequence length="223" mass="24270">MGRSLQAMQDDDMANPAMLWVQEGAALWTRRAGSADKSCADCHGDVGGMAGVAARYPAFAAGLGRPVDLEQRINLCRTDKQKADALADESRELLALAAYVARQSRGRPIAPPDDARLQPFIAAGDALYRRRQGQLNLSCAQCHDDNAGRKLGGATIPQAHPTGYPIYRLEWQGLGSLKRRLRNCLVGMRAEAYGYDAPEYVALELFLLSRARGMTLESPAVRP</sequence>
<reference evidence="22 23" key="1">
    <citation type="submission" date="2019-06" db="EMBL/GenBank/DDBJ databases">
        <title>New taxonomy in bacterial strain CC-CFT640, isolated from vineyard.</title>
        <authorList>
            <person name="Lin S.-Y."/>
            <person name="Tsai C.-F."/>
            <person name="Young C.-C."/>
        </authorList>
    </citation>
    <scope>NUCLEOTIDE SEQUENCE [LARGE SCALE GENOMIC DNA]</scope>
    <source>
        <strain evidence="22 23">CC-CFT640</strain>
    </source>
</reference>
<evidence type="ECO:0000256" key="9">
    <source>
        <dbReference type="ARBA" id="ARBA00022729"/>
    </source>
</evidence>
<evidence type="ECO:0000256" key="11">
    <source>
        <dbReference type="ARBA" id="ARBA00022982"/>
    </source>
</evidence>
<keyword evidence="23" id="KW-1185">Reference proteome</keyword>
<evidence type="ECO:0000256" key="5">
    <source>
        <dbReference type="ARBA" id="ARBA00022448"/>
    </source>
</evidence>
<keyword evidence="7" id="KW-0808">Transferase</keyword>
<evidence type="ECO:0000313" key="22">
    <source>
        <dbReference type="EMBL" id="TXL75468.1"/>
    </source>
</evidence>
<keyword evidence="9" id="KW-0732">Signal</keyword>
<dbReference type="GO" id="GO:0020037">
    <property type="term" value="F:heme binding"/>
    <property type="evidence" value="ECO:0007669"/>
    <property type="project" value="InterPro"/>
</dbReference>
<evidence type="ECO:0000256" key="15">
    <source>
        <dbReference type="ARBA" id="ARBA00030833"/>
    </source>
</evidence>
<protein>
    <recommendedName>
        <fullName evidence="4">L-cysteine S-thiosulfotransferase subunit SoxA</fullName>
        <ecNumber evidence="3">2.8.5.2</ecNumber>
    </recommendedName>
    <alternativeName>
        <fullName evidence="16">Protein SoxA</fullName>
    </alternativeName>
    <alternativeName>
        <fullName evidence="17">SoxAX cytochrome complex subunit A</fullName>
    </alternativeName>
    <alternativeName>
        <fullName evidence="15">Sulfur oxidizing protein A</fullName>
    </alternativeName>
    <alternativeName>
        <fullName evidence="14">Thiosulfate-oxidizing multienzyme system protein SoxA</fullName>
    </alternativeName>
</protein>
<evidence type="ECO:0000256" key="12">
    <source>
        <dbReference type="ARBA" id="ARBA00023004"/>
    </source>
</evidence>
<comment type="subcellular location">
    <subcellularLocation>
        <location evidence="1">Periplasm</location>
    </subcellularLocation>
</comment>
<dbReference type="GO" id="GO:0009055">
    <property type="term" value="F:electron transfer activity"/>
    <property type="evidence" value="ECO:0007669"/>
    <property type="project" value="InterPro"/>
</dbReference>